<dbReference type="EMBL" id="HBUF01083641">
    <property type="protein sequence ID" value="CAG6633740.1"/>
    <property type="molecule type" value="Transcribed_RNA"/>
</dbReference>
<evidence type="ECO:0000313" key="1">
    <source>
        <dbReference type="EMBL" id="CAG6633740.1"/>
    </source>
</evidence>
<protein>
    <recommendedName>
        <fullName evidence="2">RNA-directed DNA polymerase</fullName>
    </recommendedName>
</protein>
<name>A0A8D8VU43_9HEMI</name>
<dbReference type="AlphaFoldDB" id="A0A8D8VU43"/>
<evidence type="ECO:0008006" key="2">
    <source>
        <dbReference type="Google" id="ProtNLM"/>
    </source>
</evidence>
<proteinExistence type="predicted"/>
<sequence>MDAILLLYKSLVRSVLEYGSIVWCPKTQADRNKIEKIQKKFIRYLFHKLNGFYPSYPHYITYKTLIENVPIDSVHTRFNQNQTTFLKNILGNHIDSPYILSNINIQVPKPRLRPNSSTFFALPKSRNNHYLKSPIYSAMLHYNQSDPKPDLF</sequence>
<dbReference type="EMBL" id="HBUF01638095">
    <property type="protein sequence ID" value="CAG6784526.1"/>
    <property type="molecule type" value="Transcribed_RNA"/>
</dbReference>
<reference evidence="1" key="1">
    <citation type="submission" date="2021-05" db="EMBL/GenBank/DDBJ databases">
        <authorList>
            <person name="Alioto T."/>
            <person name="Alioto T."/>
            <person name="Gomez Garrido J."/>
        </authorList>
    </citation>
    <scope>NUCLEOTIDE SEQUENCE</scope>
</reference>
<dbReference type="EMBL" id="HBUF01638093">
    <property type="protein sequence ID" value="CAG6784525.1"/>
    <property type="molecule type" value="Transcribed_RNA"/>
</dbReference>
<accession>A0A8D8VU43</accession>
<organism evidence="1">
    <name type="scientific">Cacopsylla melanoneura</name>
    <dbReference type="NCBI Taxonomy" id="428564"/>
    <lineage>
        <taxon>Eukaryota</taxon>
        <taxon>Metazoa</taxon>
        <taxon>Ecdysozoa</taxon>
        <taxon>Arthropoda</taxon>
        <taxon>Hexapoda</taxon>
        <taxon>Insecta</taxon>
        <taxon>Pterygota</taxon>
        <taxon>Neoptera</taxon>
        <taxon>Paraneoptera</taxon>
        <taxon>Hemiptera</taxon>
        <taxon>Sternorrhyncha</taxon>
        <taxon>Psylloidea</taxon>
        <taxon>Psyllidae</taxon>
        <taxon>Psyllinae</taxon>
        <taxon>Cacopsylla</taxon>
    </lineage>
</organism>